<accession>A0A6G8RV26</accession>
<dbReference type="Proteomes" id="UP000502297">
    <property type="component" value="Chromosome"/>
</dbReference>
<keyword evidence="1" id="KW-0732">Signal</keyword>
<reference evidence="3 4" key="1">
    <citation type="submission" date="2020-03" db="EMBL/GenBank/DDBJ databases">
        <authorList>
            <person name="Zhu W."/>
        </authorList>
    </citation>
    <scope>NUCLEOTIDE SEQUENCE [LARGE SCALE GENOMIC DNA]</scope>
    <source>
        <strain evidence="3 4">323-1</strain>
    </source>
</reference>
<feature type="chain" id="PRO_5026063087" description="Deoxyribonuclease NucA/NucB domain-containing protein" evidence="1">
    <location>
        <begin position="22"/>
        <end position="395"/>
    </location>
</feature>
<evidence type="ECO:0000313" key="4">
    <source>
        <dbReference type="Proteomes" id="UP000502297"/>
    </source>
</evidence>
<dbReference type="Pfam" id="PF14040">
    <property type="entry name" value="DNase_NucA_NucB"/>
    <property type="match status" value="1"/>
</dbReference>
<dbReference type="EMBL" id="CP049801">
    <property type="protein sequence ID" value="QIO05774.1"/>
    <property type="molecule type" value="Genomic_DNA"/>
</dbReference>
<feature type="signal peptide" evidence="1">
    <location>
        <begin position="1"/>
        <end position="21"/>
    </location>
</feature>
<evidence type="ECO:0000259" key="2">
    <source>
        <dbReference type="Pfam" id="PF14040"/>
    </source>
</evidence>
<dbReference type="KEGG" id="asha:G8E00_07340"/>
<feature type="domain" description="Deoxyribonuclease NucA/NucB" evidence="2">
    <location>
        <begin position="329"/>
        <end position="392"/>
    </location>
</feature>
<dbReference type="RefSeq" id="WP_166223203.1">
    <property type="nucleotide sequence ID" value="NZ_CP049801.1"/>
</dbReference>
<sequence>MNKFIYISSALLCLSIGQATYATNEPNHISASNENNVKNPILLGALNTIITTAQAVQLWSEESAPDVSPACEVVGQPNNRLRSRNSFCQNFDKTLDLYDEQGAYVNTAHVIGYAYTDDDQPTNTLDWPLKFKFRTTYTNPAGPLAQISPFLECGTADNDNLCTTLVRSTTILNPGLSGEIQVVTRLNMRGLNKYTFDTMELRANYSVLSQPVEASTHYLIDSNIPALRCDVNLARSNSKGCIFEEAPAVLTRISIYDPDVDESALHIRDALASGKPGLYVSEDYNIQPNWQSSPLTRLRDISARTQNRKYSLDKCLAQYNSYSPTCAPSGDPEDPEVNCDCDEYPFAATNEGGESSDASVRKIDPSDNRRAGAYLGAFFTQQRVIDGEKFYIKVE</sequence>
<dbReference type="AlphaFoldDB" id="A0A6G8RV26"/>
<proteinExistence type="predicted"/>
<keyword evidence="4" id="KW-1185">Reference proteome</keyword>
<protein>
    <recommendedName>
        <fullName evidence="2">Deoxyribonuclease NucA/NucB domain-containing protein</fullName>
    </recommendedName>
</protein>
<evidence type="ECO:0000313" key="3">
    <source>
        <dbReference type="EMBL" id="QIO05774.1"/>
    </source>
</evidence>
<dbReference type="InterPro" id="IPR029476">
    <property type="entry name" value="DNase_NucA_NucB"/>
</dbReference>
<name>A0A6G8RV26_9GAMM</name>
<evidence type="ECO:0000256" key="1">
    <source>
        <dbReference type="SAM" id="SignalP"/>
    </source>
</evidence>
<gene>
    <name evidence="3" type="ORF">G8E00_07340</name>
</gene>
<organism evidence="3 4">
    <name type="scientific">Acinetobacter shaoyimingii</name>
    <dbReference type="NCBI Taxonomy" id="2715164"/>
    <lineage>
        <taxon>Bacteria</taxon>
        <taxon>Pseudomonadati</taxon>
        <taxon>Pseudomonadota</taxon>
        <taxon>Gammaproteobacteria</taxon>
        <taxon>Moraxellales</taxon>
        <taxon>Moraxellaceae</taxon>
        <taxon>Acinetobacter</taxon>
    </lineage>
</organism>